<dbReference type="GO" id="GO:0005886">
    <property type="term" value="C:plasma membrane"/>
    <property type="evidence" value="ECO:0007669"/>
    <property type="project" value="UniProtKB-SubCell"/>
</dbReference>
<evidence type="ECO:0000256" key="11">
    <source>
        <dbReference type="HAMAP-Rule" id="MF_01393"/>
    </source>
</evidence>
<feature type="transmembrane region" description="Helical" evidence="11">
    <location>
        <begin position="201"/>
        <end position="221"/>
    </location>
</feature>
<dbReference type="PANTHER" id="PTHR42823">
    <property type="entry name" value="ATP SYNTHASE SUBUNIT A, CHLOROPLASTIC"/>
    <property type="match status" value="1"/>
</dbReference>
<comment type="similarity">
    <text evidence="2 11 12">Belongs to the ATPase A chain family.</text>
</comment>
<evidence type="ECO:0000313" key="14">
    <source>
        <dbReference type="Proteomes" id="UP000722750"/>
    </source>
</evidence>
<evidence type="ECO:0000256" key="8">
    <source>
        <dbReference type="ARBA" id="ARBA00023065"/>
    </source>
</evidence>
<dbReference type="CDD" id="cd00310">
    <property type="entry name" value="ATP-synt_Fo_a_6"/>
    <property type="match status" value="1"/>
</dbReference>
<keyword evidence="6 11" id="KW-0375">Hydrogen ion transport</keyword>
<dbReference type="Gene3D" id="1.20.120.220">
    <property type="entry name" value="ATP synthase, F0 complex, subunit A"/>
    <property type="match status" value="1"/>
</dbReference>
<organism evidence="13 14">
    <name type="scientific">Candidatus Scalindua arabica</name>
    <dbReference type="NCBI Taxonomy" id="1127984"/>
    <lineage>
        <taxon>Bacteria</taxon>
        <taxon>Pseudomonadati</taxon>
        <taxon>Planctomycetota</taxon>
        <taxon>Candidatus Brocadiia</taxon>
        <taxon>Candidatus Brocadiales</taxon>
        <taxon>Candidatus Scalinduaceae</taxon>
        <taxon>Candidatus Scalindua</taxon>
    </lineage>
</organism>
<keyword evidence="11" id="KW-1003">Cell membrane</keyword>
<dbReference type="InterPro" id="IPR000568">
    <property type="entry name" value="ATP_synth_F0_asu"/>
</dbReference>
<dbReference type="SUPFAM" id="SSF81336">
    <property type="entry name" value="F1F0 ATP synthase subunit A"/>
    <property type="match status" value="1"/>
</dbReference>
<dbReference type="PANTHER" id="PTHR42823:SF3">
    <property type="entry name" value="ATP SYNTHASE SUBUNIT A, CHLOROPLASTIC"/>
    <property type="match status" value="1"/>
</dbReference>
<proteinExistence type="inferred from homology"/>
<dbReference type="NCBIfam" id="TIGR01131">
    <property type="entry name" value="ATP_synt_6_or_A"/>
    <property type="match status" value="1"/>
</dbReference>
<protein>
    <recommendedName>
        <fullName evidence="11 12">ATP synthase subunit a</fullName>
    </recommendedName>
    <alternativeName>
        <fullName evidence="11">ATP synthase F0 sector subunit a</fullName>
    </alternativeName>
    <alternativeName>
        <fullName evidence="11">F-ATPase subunit 6</fullName>
    </alternativeName>
</protein>
<feature type="transmembrane region" description="Helical" evidence="11">
    <location>
        <begin position="233"/>
        <end position="253"/>
    </location>
</feature>
<evidence type="ECO:0000256" key="2">
    <source>
        <dbReference type="ARBA" id="ARBA00006810"/>
    </source>
</evidence>
<gene>
    <name evidence="11" type="primary">atpB</name>
    <name evidence="13" type="ORF">MAG551_02250</name>
</gene>
<dbReference type="PRINTS" id="PR00123">
    <property type="entry name" value="ATPASEA"/>
</dbReference>
<evidence type="ECO:0000256" key="10">
    <source>
        <dbReference type="ARBA" id="ARBA00023310"/>
    </source>
</evidence>
<comment type="function">
    <text evidence="11 12">Key component of the proton channel; it plays a direct role in the translocation of protons across the membrane.</text>
</comment>
<keyword evidence="8 11" id="KW-0406">Ion transport</keyword>
<keyword evidence="4 11" id="KW-0138">CF(0)</keyword>
<evidence type="ECO:0000256" key="4">
    <source>
        <dbReference type="ARBA" id="ARBA00022547"/>
    </source>
</evidence>
<evidence type="ECO:0000256" key="12">
    <source>
        <dbReference type="RuleBase" id="RU000483"/>
    </source>
</evidence>
<dbReference type="InterPro" id="IPR045082">
    <property type="entry name" value="ATP_syn_F0_a_bact/chloroplast"/>
</dbReference>
<comment type="subcellular location">
    <subcellularLocation>
        <location evidence="11 12">Cell membrane</location>
        <topology evidence="11 12">Multi-pass membrane protein</topology>
    </subcellularLocation>
    <subcellularLocation>
        <location evidence="1">Membrane</location>
        <topology evidence="1">Multi-pass membrane protein</topology>
    </subcellularLocation>
</comment>
<evidence type="ECO:0000256" key="6">
    <source>
        <dbReference type="ARBA" id="ARBA00022781"/>
    </source>
</evidence>
<dbReference type="EMBL" id="JAANXD010000084">
    <property type="protein sequence ID" value="MBS1259183.1"/>
    <property type="molecule type" value="Genomic_DNA"/>
</dbReference>
<dbReference type="InterPro" id="IPR023011">
    <property type="entry name" value="ATP_synth_F0_asu_AS"/>
</dbReference>
<comment type="caution">
    <text evidence="13">The sequence shown here is derived from an EMBL/GenBank/DDBJ whole genome shotgun (WGS) entry which is preliminary data.</text>
</comment>
<dbReference type="Pfam" id="PF00119">
    <property type="entry name" value="ATP-synt_A"/>
    <property type="match status" value="1"/>
</dbReference>
<evidence type="ECO:0000256" key="7">
    <source>
        <dbReference type="ARBA" id="ARBA00022989"/>
    </source>
</evidence>
<sequence length="257" mass="28623">MTEETHSSSGGSEGGIPELPTIFDLLPIDKHAEIYGLSMQHELVPIMMSMLIIVFLGALSFVATRKLKKIPTGLQAFMEIVVEALDNFVKSILGKMSDKFLPFIGSLFLYVLVMNLIGQIPGFHSPTTSYNTTLALTLLVFLATQYYGLKHNGPIKYFKHMFGEPKWMAPMQFPLHLLQEYLTRPLSLSVRLFGNLMGQHTVLAIFIGFSPLLLGFIPIPIQFPFVLLDMLLASLQAFIFAFLASFYIAGAIGEKDL</sequence>
<keyword evidence="7 11" id="KW-1133">Transmembrane helix</keyword>
<dbReference type="GO" id="GO:0042777">
    <property type="term" value="P:proton motive force-driven plasma membrane ATP synthesis"/>
    <property type="evidence" value="ECO:0007669"/>
    <property type="project" value="TreeGrafter"/>
</dbReference>
<evidence type="ECO:0000256" key="3">
    <source>
        <dbReference type="ARBA" id="ARBA00022448"/>
    </source>
</evidence>
<dbReference type="Proteomes" id="UP000722750">
    <property type="component" value="Unassembled WGS sequence"/>
</dbReference>
<keyword evidence="10 11" id="KW-0066">ATP synthesis</keyword>
<feature type="transmembrane region" description="Helical" evidence="11">
    <location>
        <begin position="100"/>
        <end position="118"/>
    </location>
</feature>
<keyword evidence="9 11" id="KW-0472">Membrane</keyword>
<dbReference type="HAMAP" id="MF_01393">
    <property type="entry name" value="ATP_synth_a_bact"/>
    <property type="match status" value="1"/>
</dbReference>
<evidence type="ECO:0000256" key="9">
    <source>
        <dbReference type="ARBA" id="ARBA00023136"/>
    </source>
</evidence>
<keyword evidence="3 11" id="KW-0813">Transport</keyword>
<dbReference type="InterPro" id="IPR035908">
    <property type="entry name" value="F0_ATP_A_sf"/>
</dbReference>
<reference evidence="13" key="1">
    <citation type="journal article" date="2021" name="ISME J.">
        <title>Fine-scale metabolic discontinuity in a stratified prokaryote microbiome of a Red Sea deep halocline.</title>
        <authorList>
            <person name="Michoud G."/>
            <person name="Ngugi D.K."/>
            <person name="Barozzi A."/>
            <person name="Merlino G."/>
            <person name="Calleja M.L."/>
            <person name="Delgado-Huertas A."/>
            <person name="Moran X.A.G."/>
            <person name="Daffonchio D."/>
        </authorList>
    </citation>
    <scope>NUCLEOTIDE SEQUENCE</scope>
    <source>
        <strain evidence="13">SuakinDeep_MAG55_1</strain>
    </source>
</reference>
<feature type="transmembrane region" description="Helical" evidence="11">
    <location>
        <begin position="43"/>
        <end position="63"/>
    </location>
</feature>
<name>A0A942A1I2_9BACT</name>
<dbReference type="GO" id="GO:0046933">
    <property type="term" value="F:proton-transporting ATP synthase activity, rotational mechanism"/>
    <property type="evidence" value="ECO:0007669"/>
    <property type="project" value="UniProtKB-UniRule"/>
</dbReference>
<evidence type="ECO:0000256" key="1">
    <source>
        <dbReference type="ARBA" id="ARBA00004141"/>
    </source>
</evidence>
<dbReference type="PROSITE" id="PS00449">
    <property type="entry name" value="ATPASE_A"/>
    <property type="match status" value="1"/>
</dbReference>
<feature type="transmembrane region" description="Helical" evidence="11">
    <location>
        <begin position="130"/>
        <end position="149"/>
    </location>
</feature>
<accession>A0A942A1I2</accession>
<evidence type="ECO:0000313" key="13">
    <source>
        <dbReference type="EMBL" id="MBS1259183.1"/>
    </source>
</evidence>
<dbReference type="AlphaFoldDB" id="A0A942A1I2"/>
<keyword evidence="5 11" id="KW-0812">Transmembrane</keyword>
<dbReference type="GO" id="GO:0045259">
    <property type="term" value="C:proton-transporting ATP synthase complex"/>
    <property type="evidence" value="ECO:0007669"/>
    <property type="project" value="UniProtKB-KW"/>
</dbReference>
<evidence type="ECO:0000256" key="5">
    <source>
        <dbReference type="ARBA" id="ARBA00022692"/>
    </source>
</evidence>